<evidence type="ECO:0000256" key="1">
    <source>
        <dbReference type="SAM" id="MobiDB-lite"/>
    </source>
</evidence>
<comment type="caution">
    <text evidence="2">The sequence shown here is derived from an EMBL/GenBank/DDBJ whole genome shotgun (WGS) entry which is preliminary data.</text>
</comment>
<feature type="compositionally biased region" description="Polar residues" evidence="1">
    <location>
        <begin position="327"/>
        <end position="350"/>
    </location>
</feature>
<dbReference type="Proteomes" id="UP000237144">
    <property type="component" value="Unassembled WGS sequence"/>
</dbReference>
<feature type="compositionally biased region" description="Polar residues" evidence="1">
    <location>
        <begin position="374"/>
        <end position="407"/>
    </location>
</feature>
<name>A0A2S5B5U0_9BASI</name>
<evidence type="ECO:0000313" key="2">
    <source>
        <dbReference type="EMBL" id="POY72150.1"/>
    </source>
</evidence>
<sequence length="724" mass="76172">MATRLSILTGTNDKSMLRPQLFASTSGISDAPSSSSSSAALSPTSSRPPITPQNAHFWDSYFPANQQPEGLVSGTQTPPLRNGSITPLFENPFFTHVAFPGRKALLRRNSSLSSMASSMDGEERDDEDDDADWTLAEEDLVRRTYEAFLAKHATIEAPFARTGPPPSNFTNMVARAVLKGSVAGLPARRSAAARKATFFPSESMDTSESEARTDRWRHSLRNTRLKILTLAKERQEIETVEATPRQNDDPDATPKRRKPLTRNDSMDFLPDVQSSTNISRLGNKLRQPSVDAGLPSVPSAAHAGLRALAQPSPQLGTLGVPLARSLSTRPSQRMQRNNSLQSIAGSPSQPKRTRAPVVPEPDKLAPPQLASLRPPSSQRMARTGSDSSVLSAPTLSRHLSFQGTTGNAPHAQNGLGLGVSPHKKTIRKMSDSLLTPPPSSSKKRPQPFSFLSSSSSAASAATSPASLEFRNRLNLTVDTARATHGTGLGSAFSSPAVGVFPSPTSASPKKKKCKVSAGASPVKAPSFGNTAPNTGGLGLGQSAIGLGFGLSLGSPGGVDENMPSATAQMSFAAGASEEQDQGSMSQTSPFAQASMSPTQSFTLLDPSLSPTSLASRRNSPPKLILTPSLSPSLTFQASMASLPDTPSPVDATFDFRALKLESLAGSPVGSMCSSGPEDDGGNDSDDSFGCDGGSGALLSEEYIKAGNDARALRESFGGWAFQRD</sequence>
<feature type="compositionally biased region" description="Acidic residues" evidence="1">
    <location>
        <begin position="676"/>
        <end position="688"/>
    </location>
</feature>
<proteinExistence type="predicted"/>
<feature type="region of interest" description="Disordered" evidence="1">
    <location>
        <begin position="237"/>
        <end position="297"/>
    </location>
</feature>
<evidence type="ECO:0008006" key="4">
    <source>
        <dbReference type="Google" id="ProtNLM"/>
    </source>
</evidence>
<feature type="region of interest" description="Disordered" evidence="1">
    <location>
        <begin position="327"/>
        <end position="452"/>
    </location>
</feature>
<feature type="compositionally biased region" description="Low complexity" evidence="1">
    <location>
        <begin position="23"/>
        <end position="48"/>
    </location>
</feature>
<feature type="compositionally biased region" description="Low complexity" evidence="1">
    <location>
        <begin position="600"/>
        <end position="613"/>
    </location>
</feature>
<feature type="region of interest" description="Disordered" evidence="1">
    <location>
        <begin position="16"/>
        <end position="57"/>
    </location>
</feature>
<protein>
    <recommendedName>
        <fullName evidence="4">Proteophosphoglycan ppg4</fullName>
    </recommendedName>
</protein>
<feature type="compositionally biased region" description="Polar residues" evidence="1">
    <location>
        <begin position="581"/>
        <end position="599"/>
    </location>
</feature>
<evidence type="ECO:0000313" key="3">
    <source>
        <dbReference type="Proteomes" id="UP000237144"/>
    </source>
</evidence>
<reference evidence="2 3" key="1">
    <citation type="journal article" date="2018" name="Front. Microbiol.">
        <title>Prospects for Fungal Bioremediation of Acidic Radioactive Waste Sites: Characterization and Genome Sequence of Rhodotorula taiwanensis MD1149.</title>
        <authorList>
            <person name="Tkavc R."/>
            <person name="Matrosova V.Y."/>
            <person name="Grichenko O.E."/>
            <person name="Gostincar C."/>
            <person name="Volpe R.P."/>
            <person name="Klimenkova P."/>
            <person name="Gaidamakova E.K."/>
            <person name="Zhou C.E."/>
            <person name="Stewart B.J."/>
            <person name="Lyman M.G."/>
            <person name="Malfatti S.A."/>
            <person name="Rubinfeld B."/>
            <person name="Courtot M."/>
            <person name="Singh J."/>
            <person name="Dalgard C.L."/>
            <person name="Hamilton T."/>
            <person name="Frey K.G."/>
            <person name="Gunde-Cimerman N."/>
            <person name="Dugan L."/>
            <person name="Daly M.J."/>
        </authorList>
    </citation>
    <scope>NUCLEOTIDE SEQUENCE [LARGE SCALE GENOMIC DNA]</scope>
    <source>
        <strain evidence="2 3">MD1149</strain>
    </source>
</reference>
<dbReference type="OrthoDB" id="433738at2759"/>
<feature type="region of interest" description="Disordered" evidence="1">
    <location>
        <begin position="575"/>
        <end position="622"/>
    </location>
</feature>
<dbReference type="AlphaFoldDB" id="A0A2S5B5U0"/>
<gene>
    <name evidence="2" type="ORF">BMF94_4787</name>
</gene>
<dbReference type="EMBL" id="PJQD01000057">
    <property type="protein sequence ID" value="POY72150.1"/>
    <property type="molecule type" value="Genomic_DNA"/>
</dbReference>
<feature type="region of interest" description="Disordered" evidence="1">
    <location>
        <begin position="666"/>
        <end position="692"/>
    </location>
</feature>
<accession>A0A2S5B5U0</accession>
<dbReference type="STRING" id="741276.A0A2S5B5U0"/>
<keyword evidence="3" id="KW-1185">Reference proteome</keyword>
<organism evidence="2 3">
    <name type="scientific">Rhodotorula taiwanensis</name>
    <dbReference type="NCBI Taxonomy" id="741276"/>
    <lineage>
        <taxon>Eukaryota</taxon>
        <taxon>Fungi</taxon>
        <taxon>Dikarya</taxon>
        <taxon>Basidiomycota</taxon>
        <taxon>Pucciniomycotina</taxon>
        <taxon>Microbotryomycetes</taxon>
        <taxon>Sporidiobolales</taxon>
        <taxon>Sporidiobolaceae</taxon>
        <taxon>Rhodotorula</taxon>
    </lineage>
</organism>